<keyword evidence="1" id="KW-0675">Receptor</keyword>
<reference evidence="1 2" key="1">
    <citation type="submission" date="2013-10" db="EMBL/GenBank/DDBJ databases">
        <title>Antibiotic resistance diversity of beta-lactamase producers in the General Hospital Vienna.</title>
        <authorList>
            <person name="Barisic I."/>
            <person name="Mitteregger D."/>
            <person name="Hirschl A.M."/>
            <person name="Noehammer C."/>
            <person name="Wiesinger-Mayr H."/>
        </authorList>
    </citation>
    <scope>NUCLEOTIDE SEQUENCE [LARGE SCALE GENOMIC DNA]</scope>
    <source>
        <strain evidence="1 2">ISC11</strain>
    </source>
</reference>
<comment type="caution">
    <text evidence="1">The sequence shown here is derived from an EMBL/GenBank/DDBJ whole genome shotgun (WGS) entry which is preliminary data.</text>
</comment>
<evidence type="ECO:0000313" key="2">
    <source>
        <dbReference type="Proteomes" id="UP000019194"/>
    </source>
</evidence>
<evidence type="ECO:0000313" key="1">
    <source>
        <dbReference type="EMBL" id="CDL40871.1"/>
    </source>
</evidence>
<dbReference type="AlphaFoldDB" id="A0A7G2IX77"/>
<organism evidence="1 2">
    <name type="scientific">Citrobacter freundii</name>
    <dbReference type="NCBI Taxonomy" id="546"/>
    <lineage>
        <taxon>Bacteria</taxon>
        <taxon>Pseudomonadati</taxon>
        <taxon>Pseudomonadota</taxon>
        <taxon>Gammaproteobacteria</taxon>
        <taxon>Enterobacterales</taxon>
        <taxon>Enterobacteriaceae</taxon>
        <taxon>Citrobacter</taxon>
        <taxon>Citrobacter freundii complex</taxon>
    </lineage>
</organism>
<proteinExistence type="predicted"/>
<protein>
    <submittedName>
        <fullName evidence="1">Ferrichrome-iron receptor</fullName>
    </submittedName>
</protein>
<name>A0A7G2IX77_CITFR</name>
<sequence length="44" mass="4688">MALLVGWVTGSVAFPLLAQETTKRYGGCHLADAERGHEACHAGY</sequence>
<dbReference type="EMBL" id="CBWP010000075">
    <property type="protein sequence ID" value="CDL40871.1"/>
    <property type="molecule type" value="Genomic_DNA"/>
</dbReference>
<dbReference type="Proteomes" id="UP000019194">
    <property type="component" value="Unassembled WGS sequence"/>
</dbReference>
<accession>A0A7G2IX77</accession>